<dbReference type="InterPro" id="IPR056435">
    <property type="entry name" value="DPOD/Z_N"/>
</dbReference>
<dbReference type="Pfam" id="PF24055">
    <property type="entry name" value="POL3_N"/>
    <property type="match status" value="1"/>
</dbReference>
<keyword evidence="9" id="KW-0227">DNA damage</keyword>
<dbReference type="EMBL" id="JAYKXP010000004">
    <property type="protein sequence ID" value="KAK7058956.1"/>
    <property type="molecule type" value="Genomic_DNA"/>
</dbReference>
<gene>
    <name evidence="27" type="primary">REV3</name>
    <name evidence="27" type="ORF">VNI00_001580</name>
</gene>
<evidence type="ECO:0000256" key="8">
    <source>
        <dbReference type="ARBA" id="ARBA00022723"/>
    </source>
</evidence>
<dbReference type="InterPro" id="IPR042087">
    <property type="entry name" value="DNA_pol_B_thumb"/>
</dbReference>
<keyword evidence="28" id="KW-1185">Reference proteome</keyword>
<evidence type="ECO:0000259" key="22">
    <source>
        <dbReference type="Pfam" id="PF00136"/>
    </source>
</evidence>
<feature type="compositionally biased region" description="Polar residues" evidence="21">
    <location>
        <begin position="354"/>
        <end position="363"/>
    </location>
</feature>
<organism evidence="27 28">
    <name type="scientific">Paramarasmius palmivorus</name>
    <dbReference type="NCBI Taxonomy" id="297713"/>
    <lineage>
        <taxon>Eukaryota</taxon>
        <taxon>Fungi</taxon>
        <taxon>Dikarya</taxon>
        <taxon>Basidiomycota</taxon>
        <taxon>Agaricomycotina</taxon>
        <taxon>Agaricomycetes</taxon>
        <taxon>Agaricomycetidae</taxon>
        <taxon>Agaricales</taxon>
        <taxon>Marasmiineae</taxon>
        <taxon>Marasmiaceae</taxon>
        <taxon>Paramarasmius</taxon>
    </lineage>
</organism>
<dbReference type="Gene3D" id="3.30.420.10">
    <property type="entry name" value="Ribonuclease H-like superfamily/Ribonuclease H"/>
    <property type="match status" value="1"/>
</dbReference>
<evidence type="ECO:0000313" key="27">
    <source>
        <dbReference type="EMBL" id="KAK7058956.1"/>
    </source>
</evidence>
<dbReference type="InterPro" id="IPR006172">
    <property type="entry name" value="DNA-dir_DNA_pol_B"/>
</dbReference>
<keyword evidence="4 20" id="KW-0004">4Fe-4S</keyword>
<dbReference type="GO" id="GO:0005634">
    <property type="term" value="C:nucleus"/>
    <property type="evidence" value="ECO:0007669"/>
    <property type="project" value="UniProtKB-SubCell"/>
</dbReference>
<evidence type="ECO:0000256" key="17">
    <source>
        <dbReference type="ARBA" id="ARBA00023242"/>
    </source>
</evidence>
<dbReference type="InterPro" id="IPR017964">
    <property type="entry name" value="DNA-dir_DNA_pol_B_CS"/>
</dbReference>
<dbReference type="InterPro" id="IPR030559">
    <property type="entry name" value="PolZ_Rev3"/>
</dbReference>
<sequence length="1545" mass="174904">MSSATPSSARVQINQIDYYLAPPGPLDKSSLPLAPVLRIYGPSSDGRKACLHVHQVYPYFYVEYPGKPVAAEVKNYASKLKRSINHAVALSFRRNPQSSKSQYIRSIILVKGVHFYGFHCSYSPFLKIMVVDPALVSRIVTILQSGTVMGTRFRTYENHLSFVLQFLCDFGLYGCGWIDLGQVMERGRDEESETAEDEASHTYTHFTPSPHFRQSRMSLELDVVAHQILNRHKLVARNIHHRLEIPAPPLPDEPFVLGVRELWEDERKRRAARGLDPSPNMPKDPSDSVRASGGAWISEARWWDEIRKRIEREREIHPNLEQQGERRWENAVMSTFESIEALWEDEMKTWKPIRSTSSDTSEINQHEVGAQKDDGDDDAVDVDVSFLATQDDEDAKPLEWEDTESNGTDEEQEDEGDENYDEYDDEMEQESDAARLSPEPVVEVELEDVFGNGDLGNSSFERQDGLQEGRTIDQGSNQCDSSEDLTIPMDMNIIHGPEDSPRIPSTSGDRKHSRVDFADEDEDQDLHASKRRRLDATEVIESPAQSTSNGLDTSKRHVKTVKFRSFFKMIPSSNGYVYTFPPPSLLHLQKTMPDYVIPDRIYKVPFYSDERDAPLGPREYAGLTFELKGGDGLATLEEWASESSQSPHDEQWTEPISSDVYAGGWEFAALPPSVRQVKKWLCSVEGAYKDSLRSNFRSQIRGPTQANIYGMKSTPILMKPEGGRESQDLSVFSLEVFAPSKSGKIPDPNEDELFAAFYTFQASDFGEVKAGIIVVHCDRDYGGRSKDMDIEFVDNELDLINNIVDKVVDLDPDVIVGWEVQNASWGYLAVRGRTFGLQLDELISRAPPRSVPTSEQWDTRHTTTFHVAGRHVFNLWRIMRSELTLNTYSFENVAFNVLGRRVPKYLSGTLSAWCTSSTPSHNTFLLNYFRRRTAMNLEILNQSDVLTKTATDLLTVHRRARIAKPESFVLFSPSKKEVGKQNAAECIPLIMEPRSSFYSSPLVVLDFQSLYPSLMVSRNYCYSTCLGRVVDFQGKNKFGAVDDLPRIPGLLEKLKEHIIVSPNGLIFVKRHVRQGLLPRMLTELLDTRVMVKTAMKSVKNDKIITRILNARQLGLKYIANVTYGYTSASFSGRMPAVEIADAIVQSGRETLEKAIRLIHQSTKWNAEVVYGDTDSLFIYLPGRTKEQAFLIGQEIADTITRENPKPMVLKFEKVYHPCVLLAKKRYVGWKYEQPEDAPVFEAKGIETVRRDGIRASRVMTEKCLKTLFRTQDLSEVKEYCCDTWSKLLRGDLPVQDFMFAKEVRLGTYSDDVPPPPGVAVAAKKLLLDPNDEPHYGDRVAYVVARGLPGTRLVDRAMDPLEFLDNPHLTLDAQYYITRVLIPPLERIFNLIGADVRQWYNEMPRPKFLEAVSPSKGNPAGIIANNRLNIYEHFDMADCLICGVFTRQGLCDDCRDDTQVSQAGLLARIRDGELRLVNTHRVCGACSELPQAEPVSCVSLDCPWLFARKKANDKTELLDELVQQLKTEVISDNSLQSTDTDIPKEL</sequence>
<evidence type="ECO:0000256" key="9">
    <source>
        <dbReference type="ARBA" id="ARBA00022763"/>
    </source>
</evidence>
<feature type="domain" description="DNA-directed DNA polymerase family B exonuclease" evidence="23">
    <location>
        <begin position="719"/>
        <end position="893"/>
    </location>
</feature>
<dbReference type="InterPro" id="IPR006134">
    <property type="entry name" value="DNA-dir_DNA_pol_B_multi_dom"/>
</dbReference>
<comment type="cofactor">
    <cofactor evidence="1 20">
        <name>[4Fe-4S] cluster</name>
        <dbReference type="ChEBI" id="CHEBI:49883"/>
    </cofactor>
</comment>
<feature type="compositionally biased region" description="Basic and acidic residues" evidence="21">
    <location>
        <begin position="508"/>
        <end position="517"/>
    </location>
</feature>
<dbReference type="PANTHER" id="PTHR45812">
    <property type="entry name" value="DNA POLYMERASE ZETA CATALYTIC SUBUNIT"/>
    <property type="match status" value="1"/>
</dbReference>
<dbReference type="GO" id="GO:0006260">
    <property type="term" value="P:DNA replication"/>
    <property type="evidence" value="ECO:0007669"/>
    <property type="project" value="UniProtKB-KW"/>
</dbReference>
<keyword evidence="12 20" id="KW-0239">DNA-directed DNA polymerase</keyword>
<keyword evidence="6 20" id="KW-0548">Nucleotidyltransferase</keyword>
<dbReference type="PANTHER" id="PTHR45812:SF1">
    <property type="entry name" value="DNA POLYMERASE ZETA CATALYTIC SUBUNIT"/>
    <property type="match status" value="1"/>
</dbReference>
<dbReference type="CDD" id="cd05778">
    <property type="entry name" value="DNA_polB_zeta_exo"/>
    <property type="match status" value="1"/>
</dbReference>
<keyword evidence="13 20" id="KW-0408">Iron</keyword>
<dbReference type="InterPro" id="IPR006133">
    <property type="entry name" value="DNA-dir_DNA_pol_B_exonuc"/>
</dbReference>
<accession>A0AAW0E4K2</accession>
<evidence type="ECO:0000256" key="3">
    <source>
        <dbReference type="ARBA" id="ARBA00005755"/>
    </source>
</evidence>
<dbReference type="Pfam" id="PF14260">
    <property type="entry name" value="zf-C4pol"/>
    <property type="match status" value="1"/>
</dbReference>
<name>A0AAW0E4K2_9AGAR</name>
<dbReference type="PRINTS" id="PR00106">
    <property type="entry name" value="DNAPOLB"/>
</dbReference>
<keyword evidence="7 20" id="KW-0235">DNA replication</keyword>
<dbReference type="PROSITE" id="PS00116">
    <property type="entry name" value="DNA_POLYMERASE_B"/>
    <property type="match status" value="1"/>
</dbReference>
<dbReference type="GO" id="GO:0051539">
    <property type="term" value="F:4 iron, 4 sulfur cluster binding"/>
    <property type="evidence" value="ECO:0007669"/>
    <property type="project" value="UniProtKB-KW"/>
</dbReference>
<feature type="domain" description="DNA-directed DNA polymerase family B multifunctional" evidence="22">
    <location>
        <begin position="963"/>
        <end position="1390"/>
    </location>
</feature>
<dbReference type="GO" id="GO:0003677">
    <property type="term" value="F:DNA binding"/>
    <property type="evidence" value="ECO:0007669"/>
    <property type="project" value="UniProtKB-KW"/>
</dbReference>
<evidence type="ECO:0000256" key="21">
    <source>
        <dbReference type="SAM" id="MobiDB-lite"/>
    </source>
</evidence>
<dbReference type="Gene3D" id="3.30.342.10">
    <property type="entry name" value="DNA Polymerase, chain B, domain 1"/>
    <property type="match status" value="1"/>
</dbReference>
<dbReference type="GO" id="GO:0016035">
    <property type="term" value="C:zeta DNA polymerase complex"/>
    <property type="evidence" value="ECO:0007669"/>
    <property type="project" value="InterPro"/>
</dbReference>
<feature type="compositionally biased region" description="Polar residues" evidence="21">
    <location>
        <begin position="543"/>
        <end position="552"/>
    </location>
</feature>
<comment type="caution">
    <text evidence="27">The sequence shown here is derived from an EMBL/GenBank/DDBJ whole genome shotgun (WGS) entry which is preliminary data.</text>
</comment>
<dbReference type="SMART" id="SM00486">
    <property type="entry name" value="POLBc"/>
    <property type="match status" value="1"/>
</dbReference>
<dbReference type="InterPro" id="IPR043502">
    <property type="entry name" value="DNA/RNA_pol_sf"/>
</dbReference>
<dbReference type="Pfam" id="PF03104">
    <property type="entry name" value="DNA_pol_B_exo1"/>
    <property type="match status" value="1"/>
</dbReference>
<evidence type="ECO:0000256" key="1">
    <source>
        <dbReference type="ARBA" id="ARBA00001966"/>
    </source>
</evidence>
<dbReference type="FunFam" id="1.10.287.690:FF:000002">
    <property type="entry name" value="DNA polymerase zeta"/>
    <property type="match status" value="1"/>
</dbReference>
<feature type="region of interest" description="Disordered" evidence="21">
    <location>
        <begin position="270"/>
        <end position="291"/>
    </location>
</feature>
<evidence type="ECO:0000256" key="5">
    <source>
        <dbReference type="ARBA" id="ARBA00022679"/>
    </source>
</evidence>
<evidence type="ECO:0000256" key="14">
    <source>
        <dbReference type="ARBA" id="ARBA00023014"/>
    </source>
</evidence>
<dbReference type="Proteomes" id="UP001383192">
    <property type="component" value="Unassembled WGS sequence"/>
</dbReference>
<dbReference type="Gene3D" id="1.10.287.690">
    <property type="entry name" value="Helix hairpin bin"/>
    <property type="match status" value="1"/>
</dbReference>
<dbReference type="SUPFAM" id="SSF56672">
    <property type="entry name" value="DNA/RNA polymerases"/>
    <property type="match status" value="1"/>
</dbReference>
<evidence type="ECO:0000256" key="18">
    <source>
        <dbReference type="ARBA" id="ARBA00049244"/>
    </source>
</evidence>
<evidence type="ECO:0000259" key="25">
    <source>
        <dbReference type="Pfam" id="PF24055"/>
    </source>
</evidence>
<evidence type="ECO:0000256" key="6">
    <source>
        <dbReference type="ARBA" id="ARBA00022695"/>
    </source>
</evidence>
<proteinExistence type="inferred from homology"/>
<dbReference type="Pfam" id="PF24065">
    <property type="entry name" value="REV3_N"/>
    <property type="match status" value="1"/>
</dbReference>
<dbReference type="CDD" id="cd05534">
    <property type="entry name" value="POLBc_zeta"/>
    <property type="match status" value="1"/>
</dbReference>
<comment type="subunit">
    <text evidence="19">Forms DNA polymerase zeta with REV7.</text>
</comment>
<feature type="domain" description="C4-type zinc-finger of DNA polymerase delta" evidence="24">
    <location>
        <begin position="1438"/>
        <end position="1507"/>
    </location>
</feature>
<evidence type="ECO:0000256" key="13">
    <source>
        <dbReference type="ARBA" id="ARBA00023004"/>
    </source>
</evidence>
<evidence type="ECO:0000256" key="19">
    <source>
        <dbReference type="ARBA" id="ARBA00066055"/>
    </source>
</evidence>
<dbReference type="InterPro" id="IPR056447">
    <property type="entry name" value="REV3_N"/>
</dbReference>
<evidence type="ECO:0000256" key="10">
    <source>
        <dbReference type="ARBA" id="ARBA00022771"/>
    </source>
</evidence>
<evidence type="ECO:0000256" key="12">
    <source>
        <dbReference type="ARBA" id="ARBA00022932"/>
    </source>
</evidence>
<dbReference type="InterPro" id="IPR012337">
    <property type="entry name" value="RNaseH-like_sf"/>
</dbReference>
<dbReference type="GO" id="GO:0042276">
    <property type="term" value="P:error-prone translesion synthesis"/>
    <property type="evidence" value="ECO:0007669"/>
    <property type="project" value="TreeGrafter"/>
</dbReference>
<feature type="domain" description="DNA polymerase delta/zeta catalytic subunit N-terminal" evidence="25">
    <location>
        <begin position="55"/>
        <end position="136"/>
    </location>
</feature>
<dbReference type="GO" id="GO:0000724">
    <property type="term" value="P:double-strand break repair via homologous recombination"/>
    <property type="evidence" value="ECO:0007669"/>
    <property type="project" value="TreeGrafter"/>
</dbReference>
<evidence type="ECO:0000256" key="4">
    <source>
        <dbReference type="ARBA" id="ARBA00022485"/>
    </source>
</evidence>
<evidence type="ECO:0000256" key="11">
    <source>
        <dbReference type="ARBA" id="ARBA00022833"/>
    </source>
</evidence>
<dbReference type="GO" id="GO:0008270">
    <property type="term" value="F:zinc ion binding"/>
    <property type="evidence" value="ECO:0007669"/>
    <property type="project" value="UniProtKB-KW"/>
</dbReference>
<evidence type="ECO:0000256" key="20">
    <source>
        <dbReference type="RuleBase" id="RU000442"/>
    </source>
</evidence>
<keyword evidence="17 20" id="KW-0539">Nucleus</keyword>
<evidence type="ECO:0000313" key="28">
    <source>
        <dbReference type="Proteomes" id="UP001383192"/>
    </source>
</evidence>
<feature type="region of interest" description="Disordered" evidence="21">
    <location>
        <begin position="491"/>
        <end position="553"/>
    </location>
</feature>
<protein>
    <recommendedName>
        <fullName evidence="20">DNA polymerase</fullName>
        <ecNumber evidence="20">2.7.7.7</ecNumber>
    </recommendedName>
</protein>
<evidence type="ECO:0000259" key="24">
    <source>
        <dbReference type="Pfam" id="PF14260"/>
    </source>
</evidence>
<evidence type="ECO:0000256" key="15">
    <source>
        <dbReference type="ARBA" id="ARBA00023125"/>
    </source>
</evidence>
<comment type="similarity">
    <text evidence="3 20">Belongs to the DNA polymerase type-B family.</text>
</comment>
<keyword evidence="15 20" id="KW-0238">DNA-binding</keyword>
<evidence type="ECO:0000256" key="16">
    <source>
        <dbReference type="ARBA" id="ARBA00023204"/>
    </source>
</evidence>
<dbReference type="InterPro" id="IPR025687">
    <property type="entry name" value="Znf-C4pol"/>
</dbReference>
<evidence type="ECO:0000256" key="7">
    <source>
        <dbReference type="ARBA" id="ARBA00022705"/>
    </source>
</evidence>
<dbReference type="Gene3D" id="3.90.1600.10">
    <property type="entry name" value="Palm domain of DNA polymerase"/>
    <property type="match status" value="1"/>
</dbReference>
<feature type="compositionally biased region" description="Acidic residues" evidence="21">
    <location>
        <begin position="390"/>
        <end position="431"/>
    </location>
</feature>
<keyword evidence="14 20" id="KW-0411">Iron-sulfur</keyword>
<dbReference type="FunFam" id="1.10.132.60:FF:000007">
    <property type="entry name" value="DNA polymerase"/>
    <property type="match status" value="1"/>
</dbReference>
<keyword evidence="5 20" id="KW-0808">Transferase</keyword>
<comment type="catalytic activity">
    <reaction evidence="18 20">
        <text>DNA(n) + a 2'-deoxyribonucleoside 5'-triphosphate = DNA(n+1) + diphosphate</text>
        <dbReference type="Rhea" id="RHEA:22508"/>
        <dbReference type="Rhea" id="RHEA-COMP:17339"/>
        <dbReference type="Rhea" id="RHEA-COMP:17340"/>
        <dbReference type="ChEBI" id="CHEBI:33019"/>
        <dbReference type="ChEBI" id="CHEBI:61560"/>
        <dbReference type="ChEBI" id="CHEBI:173112"/>
        <dbReference type="EC" id="2.7.7.7"/>
    </reaction>
</comment>
<keyword evidence="10 20" id="KW-0863">Zinc-finger</keyword>
<evidence type="ECO:0000259" key="26">
    <source>
        <dbReference type="Pfam" id="PF24065"/>
    </source>
</evidence>
<dbReference type="Gene3D" id="1.10.132.60">
    <property type="entry name" value="DNA polymerase family B, C-terminal domain"/>
    <property type="match status" value="1"/>
</dbReference>
<dbReference type="InterPro" id="IPR036397">
    <property type="entry name" value="RNaseH_sf"/>
</dbReference>
<reference evidence="27 28" key="1">
    <citation type="submission" date="2024-01" db="EMBL/GenBank/DDBJ databases">
        <title>A draft genome for a cacao thread blight-causing isolate of Paramarasmius palmivorus.</title>
        <authorList>
            <person name="Baruah I.K."/>
            <person name="Bukari Y."/>
            <person name="Amoako-Attah I."/>
            <person name="Meinhardt L.W."/>
            <person name="Bailey B.A."/>
            <person name="Cohen S.P."/>
        </authorList>
    </citation>
    <scope>NUCLEOTIDE SEQUENCE [LARGE SCALE GENOMIC DNA]</scope>
    <source>
        <strain evidence="27 28">GH-12</strain>
    </source>
</reference>
<keyword evidence="8 20" id="KW-0479">Metal-binding</keyword>
<keyword evidence="16" id="KW-0234">DNA repair</keyword>
<evidence type="ECO:0000256" key="2">
    <source>
        <dbReference type="ARBA" id="ARBA00004123"/>
    </source>
</evidence>
<dbReference type="Pfam" id="PF00136">
    <property type="entry name" value="DNA_pol_B"/>
    <property type="match status" value="1"/>
</dbReference>
<feature type="domain" description="DNA polymerase zeta catalytic subunit N-terminal" evidence="26">
    <location>
        <begin position="10"/>
        <end position="54"/>
    </location>
</feature>
<comment type="subcellular location">
    <subcellularLocation>
        <location evidence="2 20">Nucleus</location>
    </subcellularLocation>
</comment>
<dbReference type="GO" id="GO:0000166">
    <property type="term" value="F:nucleotide binding"/>
    <property type="evidence" value="ECO:0007669"/>
    <property type="project" value="InterPro"/>
</dbReference>
<keyword evidence="11 20" id="KW-0862">Zinc</keyword>
<dbReference type="SUPFAM" id="SSF53098">
    <property type="entry name" value="Ribonuclease H-like"/>
    <property type="match status" value="1"/>
</dbReference>
<dbReference type="GO" id="GO:0003887">
    <property type="term" value="F:DNA-directed DNA polymerase activity"/>
    <property type="evidence" value="ECO:0007669"/>
    <property type="project" value="UniProtKB-KW"/>
</dbReference>
<evidence type="ECO:0000259" key="23">
    <source>
        <dbReference type="Pfam" id="PF03104"/>
    </source>
</evidence>
<dbReference type="EC" id="2.7.7.7" evidence="20"/>
<dbReference type="InterPro" id="IPR023211">
    <property type="entry name" value="DNA_pol_palm_dom_sf"/>
</dbReference>
<feature type="region of interest" description="Disordered" evidence="21">
    <location>
        <begin position="354"/>
        <end position="462"/>
    </location>
</feature>